<organism evidence="2 3">
    <name type="scientific">Sphingobacterium nematocida</name>
    <dbReference type="NCBI Taxonomy" id="1513896"/>
    <lineage>
        <taxon>Bacteria</taxon>
        <taxon>Pseudomonadati</taxon>
        <taxon>Bacteroidota</taxon>
        <taxon>Sphingobacteriia</taxon>
        <taxon>Sphingobacteriales</taxon>
        <taxon>Sphingobacteriaceae</taxon>
        <taxon>Sphingobacterium</taxon>
    </lineage>
</organism>
<evidence type="ECO:0000256" key="1">
    <source>
        <dbReference type="SAM" id="Phobius"/>
    </source>
</evidence>
<sequence length="288" mass="32688">MLFNGFKVIFINDLDIFAILKSIKKRIMSSKSKPLLTSSLGKKLIMSLTGLFLCSFLVVHLIGNLQLFKDDQGYAFNNYAYFMTHFTPIKVVSYLLYASIIIHAVYALILTLGNKAARPIGYNQGSGNVSSKWNSRNMGILGTVILVFLATHMQQFWFQYKFGTTPYVEYNTEMSTGNRQIIASDAIPSDYDGYKIFVNNGIETIQTKDLYKQVAYTFQNPFIVLLYVIAMAALAFHMIHGFQSAFQTLGFNHRRYIGFIKGLGIWVFGVIIPLAFAAMPLYFYFKSL</sequence>
<dbReference type="GO" id="GO:0016020">
    <property type="term" value="C:membrane"/>
    <property type="evidence" value="ECO:0007669"/>
    <property type="project" value="InterPro"/>
</dbReference>
<dbReference type="CDD" id="cd03498">
    <property type="entry name" value="SQR_TypeB_2_TM"/>
    <property type="match status" value="1"/>
</dbReference>
<dbReference type="Proteomes" id="UP000190150">
    <property type="component" value="Unassembled WGS sequence"/>
</dbReference>
<feature type="transmembrane region" description="Helical" evidence="1">
    <location>
        <begin position="263"/>
        <end position="285"/>
    </location>
</feature>
<dbReference type="InterPro" id="IPR034804">
    <property type="entry name" value="SQR/QFR_C/D"/>
</dbReference>
<name>A0A1T5FRV3_9SPHI</name>
<keyword evidence="1" id="KW-0812">Transmembrane</keyword>
<keyword evidence="1" id="KW-0472">Membrane</keyword>
<accession>A0A1T5FRV3</accession>
<dbReference type="InterPro" id="IPR011138">
    <property type="entry name" value="Cytochrome_b-558"/>
</dbReference>
<dbReference type="NCBIfam" id="TIGR02046">
    <property type="entry name" value="sdhC_b558_fam"/>
    <property type="match status" value="1"/>
</dbReference>
<dbReference type="SUPFAM" id="SSF81343">
    <property type="entry name" value="Fumarate reductase respiratory complex transmembrane subunits"/>
    <property type="match status" value="1"/>
</dbReference>
<reference evidence="3" key="1">
    <citation type="submission" date="2017-02" db="EMBL/GenBank/DDBJ databases">
        <authorList>
            <person name="Varghese N."/>
            <person name="Submissions S."/>
        </authorList>
    </citation>
    <scope>NUCLEOTIDE SEQUENCE [LARGE SCALE GENOMIC DNA]</scope>
    <source>
        <strain evidence="3">DSM 24091</strain>
    </source>
</reference>
<evidence type="ECO:0000313" key="3">
    <source>
        <dbReference type="Proteomes" id="UP000190150"/>
    </source>
</evidence>
<keyword evidence="1" id="KW-1133">Transmembrane helix</keyword>
<dbReference type="EMBL" id="FUZF01000018">
    <property type="protein sequence ID" value="SKB98834.1"/>
    <property type="molecule type" value="Genomic_DNA"/>
</dbReference>
<keyword evidence="3" id="KW-1185">Reference proteome</keyword>
<feature type="transmembrane region" description="Helical" evidence="1">
    <location>
        <begin position="44"/>
        <end position="63"/>
    </location>
</feature>
<gene>
    <name evidence="2" type="ORF">SAMN05660841_03458</name>
</gene>
<dbReference type="STRING" id="1513896.SAMN05660841_03458"/>
<feature type="transmembrane region" description="Helical" evidence="1">
    <location>
        <begin position="94"/>
        <end position="117"/>
    </location>
</feature>
<dbReference type="AlphaFoldDB" id="A0A1T5FRV3"/>
<feature type="transmembrane region" description="Helical" evidence="1">
    <location>
        <begin position="138"/>
        <end position="158"/>
    </location>
</feature>
<dbReference type="Gene3D" id="1.20.1300.10">
    <property type="entry name" value="Fumarate reductase/succinate dehydrogenase, transmembrane subunit"/>
    <property type="match status" value="1"/>
</dbReference>
<evidence type="ECO:0000313" key="2">
    <source>
        <dbReference type="EMBL" id="SKB98834.1"/>
    </source>
</evidence>
<feature type="transmembrane region" description="Helical" evidence="1">
    <location>
        <begin position="222"/>
        <end position="242"/>
    </location>
</feature>
<protein>
    <submittedName>
        <fullName evidence="2">Succinate dehydrogenase / fumarate reductase cytochrome b subunit</fullName>
    </submittedName>
</protein>
<proteinExistence type="predicted"/>